<feature type="domain" description="PAS" evidence="7">
    <location>
        <begin position="779"/>
        <end position="852"/>
    </location>
</feature>
<evidence type="ECO:0000256" key="5">
    <source>
        <dbReference type="ARBA" id="ARBA00023136"/>
    </source>
</evidence>
<comment type="subcellular location">
    <subcellularLocation>
        <location evidence="1">Cell membrane</location>
        <topology evidence="1">Multi-pass membrane protein</topology>
    </subcellularLocation>
</comment>
<dbReference type="SUPFAM" id="SSF55785">
    <property type="entry name" value="PYP-like sensor domain (PAS domain)"/>
    <property type="match status" value="4"/>
</dbReference>
<name>A0ABV5ZAM7_9GAMM</name>
<gene>
    <name evidence="10" type="ORF">ACFFLH_07890</name>
</gene>
<dbReference type="InterPro" id="IPR000700">
    <property type="entry name" value="PAS-assoc_C"/>
</dbReference>
<dbReference type="InterPro" id="IPR042240">
    <property type="entry name" value="CHASE_sf"/>
</dbReference>
<dbReference type="PANTHER" id="PTHR44757">
    <property type="entry name" value="DIGUANYLATE CYCLASE DGCP"/>
    <property type="match status" value="1"/>
</dbReference>
<evidence type="ECO:0000256" key="6">
    <source>
        <dbReference type="SAM" id="Phobius"/>
    </source>
</evidence>
<dbReference type="PROSITE" id="PS50112">
    <property type="entry name" value="PAS"/>
    <property type="match status" value="3"/>
</dbReference>
<reference evidence="10 11" key="1">
    <citation type="submission" date="2024-09" db="EMBL/GenBank/DDBJ databases">
        <authorList>
            <person name="Sun Q."/>
            <person name="Mori K."/>
        </authorList>
    </citation>
    <scope>NUCLEOTIDE SEQUENCE [LARGE SCALE GENOMIC DNA]</scope>
    <source>
        <strain evidence="10 11">ATCC 51285</strain>
    </source>
</reference>
<dbReference type="PROSITE" id="PS50839">
    <property type="entry name" value="CHASE"/>
    <property type="match status" value="1"/>
</dbReference>
<keyword evidence="5 6" id="KW-0472">Membrane</keyword>
<feature type="transmembrane region" description="Helical" evidence="6">
    <location>
        <begin position="167"/>
        <end position="189"/>
    </location>
</feature>
<feature type="transmembrane region" description="Helical" evidence="6">
    <location>
        <begin position="491"/>
        <end position="513"/>
    </location>
</feature>
<comment type="caution">
    <text evidence="10">The sequence shown here is derived from an EMBL/GenBank/DDBJ whole genome shotgun (WGS) entry which is preliminary data.</text>
</comment>
<evidence type="ECO:0000256" key="4">
    <source>
        <dbReference type="ARBA" id="ARBA00022989"/>
    </source>
</evidence>
<dbReference type="SMART" id="SM00086">
    <property type="entry name" value="PAC"/>
    <property type="match status" value="3"/>
</dbReference>
<dbReference type="PROSITE" id="PS50113">
    <property type="entry name" value="PAC"/>
    <property type="match status" value="1"/>
</dbReference>
<dbReference type="EMBL" id="JBHLZN010000002">
    <property type="protein sequence ID" value="MFB9886325.1"/>
    <property type="molecule type" value="Genomic_DNA"/>
</dbReference>
<feature type="domain" description="PAS" evidence="7">
    <location>
        <begin position="653"/>
        <end position="695"/>
    </location>
</feature>
<dbReference type="Pfam" id="PF08447">
    <property type="entry name" value="PAS_3"/>
    <property type="match status" value="1"/>
</dbReference>
<feature type="transmembrane region" description="Helical" evidence="6">
    <location>
        <begin position="133"/>
        <end position="155"/>
    </location>
</feature>
<evidence type="ECO:0000256" key="2">
    <source>
        <dbReference type="ARBA" id="ARBA00022475"/>
    </source>
</evidence>
<evidence type="ECO:0000259" key="7">
    <source>
        <dbReference type="PROSITE" id="PS50112"/>
    </source>
</evidence>
<dbReference type="InterPro" id="IPR001610">
    <property type="entry name" value="PAC"/>
</dbReference>
<dbReference type="InterPro" id="IPR006189">
    <property type="entry name" value="CHASE_dom"/>
</dbReference>
<dbReference type="InterPro" id="IPR013767">
    <property type="entry name" value="PAS_fold"/>
</dbReference>
<feature type="transmembrane region" description="Helical" evidence="6">
    <location>
        <begin position="90"/>
        <end position="112"/>
    </location>
</feature>
<evidence type="ECO:0000256" key="1">
    <source>
        <dbReference type="ARBA" id="ARBA00004651"/>
    </source>
</evidence>
<dbReference type="Gene3D" id="3.30.450.350">
    <property type="entry name" value="CHASE domain"/>
    <property type="match status" value="1"/>
</dbReference>
<evidence type="ECO:0000313" key="11">
    <source>
        <dbReference type="Proteomes" id="UP001589628"/>
    </source>
</evidence>
<dbReference type="Pfam" id="PF00989">
    <property type="entry name" value="PAS"/>
    <property type="match status" value="2"/>
</dbReference>
<dbReference type="InterPro" id="IPR007895">
    <property type="entry name" value="MASE1"/>
</dbReference>
<protein>
    <submittedName>
        <fullName evidence="10">CHASE domain-containing protein</fullName>
    </submittedName>
</protein>
<dbReference type="SMART" id="SM00091">
    <property type="entry name" value="PAS"/>
    <property type="match status" value="4"/>
</dbReference>
<dbReference type="InterPro" id="IPR052155">
    <property type="entry name" value="Biofilm_reg_signaling"/>
</dbReference>
<sequence length="1031" mass="117718">MEHRVILQGWRLIAAILLLALAYFVGARLGLLLAIPPGFATAVWPPAGIALAALLYGGKRLAWGILLGSLAANLYVASLNLGEGAWHGQALWLALGIAMGSTLQGVVAVYLIERVNGNHWSLLKLRAMLGVMLLGGPVACMISASNGNLMLWWIGLLSADELSNSWLTWWLGDSLGVFVFTPIILLWLLPKQTLLARTKGLLSLPLLLVFLIVVSLYGWMKQQEEQRLGQTLQLAVNTIQAQLSTQLARYNQALYSLRGLFVASEEVTHDEFERFARNLHVSLPGVQAVEWVPQVTHEERQEWERRARRAGFSGFSFTDLQGDGVVPASERPQYFPVYYLSPVAGNEEALGFDLFTNHNRREAIERALAYGTLVATDPLRLVQSDKPEWSFLLMLSVEASRQQLVLAVLRVSDMLAPIERSLAQRPIHLWLEDNASRIQFFSWPQQRSKPASQLLPMGGMYHQSLVFGDRTLNISAVLDPKYIAVQMRERIWPLLTFGFLGIGVLSVMILMLAERQHLSEQEALLRTRELRQERLFAERVLDSLPLMLVVKDMESGRYLRMNRTARHWLNLAPEQMEQHLHDRDLFGSGMEHVRELEQRSRDLQGEVLVSTERLALPRGERWLHSHRQWMRDGEQQQHMMVWLAEDVTQAQEQRQLMLTLVDALPMAVVIIDAYGRVLFANAKSLGLFGYAEPSMRQLFFETLLPPRYRDLYMSWRQLFFQQRKQGGEERFLEGLHAKGHSFPLELFAIPINWEGRDCALLLLQDRSEREHLQLSLRETEGRLRTLAENLPGVIWMAKPQLQQFIYVNQQFESIWGTPSQHLLSNPALFWQAVHPEDLPRVQDVLQQPQPERWHLEYRIHDAWGRMRHIRDVGRACVNEKGQLEYLIGIATDISADVKLKEELRRKDQWNELILANIGEGIYGLDSEGHCTFVNQVACTLLGYQEQELLGQPMHELIHYQHADGRPFPAQACPIYAAFTEGFKHVVRDDVFWCRDGRELKVNYVSTPIMQDDQCIGAVVVFSEAELDKGTV</sequence>
<dbReference type="InterPro" id="IPR035965">
    <property type="entry name" value="PAS-like_dom_sf"/>
</dbReference>
<feature type="transmembrane region" description="Helical" evidence="6">
    <location>
        <begin position="201"/>
        <end position="220"/>
    </location>
</feature>
<evidence type="ECO:0000259" key="8">
    <source>
        <dbReference type="PROSITE" id="PS50113"/>
    </source>
</evidence>
<dbReference type="InterPro" id="IPR013655">
    <property type="entry name" value="PAS_fold_3"/>
</dbReference>
<feature type="domain" description="PAS" evidence="7">
    <location>
        <begin position="913"/>
        <end position="958"/>
    </location>
</feature>
<dbReference type="Gene3D" id="3.30.450.20">
    <property type="entry name" value="PAS domain"/>
    <property type="match status" value="4"/>
</dbReference>
<keyword evidence="4 6" id="KW-1133">Transmembrane helix</keyword>
<dbReference type="CDD" id="cd00130">
    <property type="entry name" value="PAS"/>
    <property type="match status" value="3"/>
</dbReference>
<feature type="domain" description="PAC" evidence="8">
    <location>
        <begin position="853"/>
        <end position="905"/>
    </location>
</feature>
<feature type="transmembrane region" description="Helical" evidence="6">
    <location>
        <begin position="12"/>
        <end position="33"/>
    </location>
</feature>
<keyword evidence="3 6" id="KW-0812">Transmembrane</keyword>
<dbReference type="InterPro" id="IPR000014">
    <property type="entry name" value="PAS"/>
</dbReference>
<feature type="transmembrane region" description="Helical" evidence="6">
    <location>
        <begin position="61"/>
        <end position="78"/>
    </location>
</feature>
<dbReference type="NCBIfam" id="TIGR00229">
    <property type="entry name" value="sensory_box"/>
    <property type="match status" value="3"/>
</dbReference>
<organism evidence="10 11">
    <name type="scientific">Balneatrix alpica</name>
    <dbReference type="NCBI Taxonomy" id="75684"/>
    <lineage>
        <taxon>Bacteria</taxon>
        <taxon>Pseudomonadati</taxon>
        <taxon>Pseudomonadota</taxon>
        <taxon>Gammaproteobacteria</taxon>
        <taxon>Oceanospirillales</taxon>
        <taxon>Balneatrichaceae</taxon>
        <taxon>Balneatrix</taxon>
    </lineage>
</organism>
<dbReference type="InterPro" id="IPR013656">
    <property type="entry name" value="PAS_4"/>
</dbReference>
<accession>A0ABV5ZAM7</accession>
<dbReference type="Pfam" id="PF08448">
    <property type="entry name" value="PAS_4"/>
    <property type="match status" value="1"/>
</dbReference>
<feature type="transmembrane region" description="Helical" evidence="6">
    <location>
        <begin position="39"/>
        <end position="56"/>
    </location>
</feature>
<dbReference type="SMART" id="SM01079">
    <property type="entry name" value="CHASE"/>
    <property type="match status" value="1"/>
</dbReference>
<feature type="domain" description="CHASE" evidence="9">
    <location>
        <begin position="263"/>
        <end position="397"/>
    </location>
</feature>
<proteinExistence type="predicted"/>
<evidence type="ECO:0000259" key="9">
    <source>
        <dbReference type="PROSITE" id="PS50839"/>
    </source>
</evidence>
<dbReference type="Pfam" id="PF03924">
    <property type="entry name" value="CHASE"/>
    <property type="match status" value="1"/>
</dbReference>
<evidence type="ECO:0000256" key="3">
    <source>
        <dbReference type="ARBA" id="ARBA00022692"/>
    </source>
</evidence>
<dbReference type="Proteomes" id="UP001589628">
    <property type="component" value="Unassembled WGS sequence"/>
</dbReference>
<dbReference type="Pfam" id="PF05231">
    <property type="entry name" value="MASE1"/>
    <property type="match status" value="1"/>
</dbReference>
<keyword evidence="11" id="KW-1185">Reference proteome</keyword>
<dbReference type="RefSeq" id="WP_027311791.1">
    <property type="nucleotide sequence ID" value="NZ_JBHLZN010000002.1"/>
</dbReference>
<evidence type="ECO:0000313" key="10">
    <source>
        <dbReference type="EMBL" id="MFB9886325.1"/>
    </source>
</evidence>
<keyword evidence="2" id="KW-1003">Cell membrane</keyword>
<dbReference type="PANTHER" id="PTHR44757:SF2">
    <property type="entry name" value="BIOFILM ARCHITECTURE MAINTENANCE PROTEIN MBAA"/>
    <property type="match status" value="1"/>
</dbReference>